<dbReference type="EMBL" id="JAGFBS010000020">
    <property type="protein sequence ID" value="KAG6373726.1"/>
    <property type="molecule type" value="Genomic_DNA"/>
</dbReference>
<reference evidence="1" key="1">
    <citation type="submission" date="2021-03" db="EMBL/GenBank/DDBJ databases">
        <title>Evolutionary innovations through gain and loss of genes in the ectomycorrhizal Boletales.</title>
        <authorList>
            <person name="Wu G."/>
            <person name="Miyauchi S."/>
            <person name="Morin E."/>
            <person name="Yang Z.-L."/>
            <person name="Xu J."/>
            <person name="Martin F.M."/>
        </authorList>
    </citation>
    <scope>NUCLEOTIDE SEQUENCE</scope>
    <source>
        <strain evidence="1">BR01</strain>
    </source>
</reference>
<protein>
    <submittedName>
        <fullName evidence="1">Uncharacterized protein</fullName>
    </submittedName>
</protein>
<organism evidence="1 2">
    <name type="scientific">Boletus reticuloceps</name>
    <dbReference type="NCBI Taxonomy" id="495285"/>
    <lineage>
        <taxon>Eukaryota</taxon>
        <taxon>Fungi</taxon>
        <taxon>Dikarya</taxon>
        <taxon>Basidiomycota</taxon>
        <taxon>Agaricomycotina</taxon>
        <taxon>Agaricomycetes</taxon>
        <taxon>Agaricomycetidae</taxon>
        <taxon>Boletales</taxon>
        <taxon>Boletineae</taxon>
        <taxon>Boletaceae</taxon>
        <taxon>Boletoideae</taxon>
        <taxon>Boletus</taxon>
    </lineage>
</organism>
<dbReference type="OrthoDB" id="2610860at2759"/>
<comment type="caution">
    <text evidence="1">The sequence shown here is derived from an EMBL/GenBank/DDBJ whole genome shotgun (WGS) entry which is preliminary data.</text>
</comment>
<gene>
    <name evidence="1" type="ORF">JVT61DRAFT_5863</name>
</gene>
<evidence type="ECO:0000313" key="1">
    <source>
        <dbReference type="EMBL" id="KAG6373726.1"/>
    </source>
</evidence>
<accession>A0A8I3A6U2</accession>
<sequence length="347" mass="39775">MSDRTTFRLPGHELNEVAERKCLLSILAAYSRQWNPRNLEAPWYDPWTQVFADLVARHASLSAAPHPYLWYKVGDRQLAHTMPSAQHLLSTEDEQLDELQDDIGDITLSSIKSISVPHHSNCCRIPDIAITRKVSFPRSENDSSISHLACRVTYTGFPLLAELKPSGSCSHDVRKSLRFAMMPMLRAQEQLVKQALHLLQAYPHQKSVVLVAITGFWWSYMVFNREQTNDLLVVDEEEEEDPGFPDEEDASIWRDQDGIHPDLAEAPSDSEEESIRELYGFDLDTLQDISLEEAQFHMVLPEEKLRLRENDWSDYLLYGTAPSNQILSLILDRLHSIVHVYYDGKMG</sequence>
<name>A0A8I3A6U2_9AGAM</name>
<evidence type="ECO:0000313" key="2">
    <source>
        <dbReference type="Proteomes" id="UP000683000"/>
    </source>
</evidence>
<dbReference type="Proteomes" id="UP000683000">
    <property type="component" value="Unassembled WGS sequence"/>
</dbReference>
<keyword evidence="2" id="KW-1185">Reference proteome</keyword>
<proteinExistence type="predicted"/>
<dbReference type="AlphaFoldDB" id="A0A8I3A6U2"/>